<dbReference type="PANTHER" id="PTHR23227:SF85">
    <property type="entry name" value="CRANIOFACIAL DEVELOPMENT PROTEIN 2"/>
    <property type="match status" value="1"/>
</dbReference>
<evidence type="ECO:0000256" key="1">
    <source>
        <dbReference type="SAM" id="MobiDB-lite"/>
    </source>
</evidence>
<dbReference type="InterPro" id="IPR036691">
    <property type="entry name" value="Endo/exonu/phosph_ase_sf"/>
</dbReference>
<proteinExistence type="predicted"/>
<feature type="compositionally biased region" description="Polar residues" evidence="1">
    <location>
        <begin position="1"/>
        <end position="16"/>
    </location>
</feature>
<dbReference type="Gene3D" id="3.60.10.10">
    <property type="entry name" value="Endonuclease/exonuclease/phosphatase"/>
    <property type="match status" value="1"/>
</dbReference>
<name>A0AAU9TJT8_EUPED</name>
<dbReference type="SUPFAM" id="SSF56219">
    <property type="entry name" value="DNase I-like"/>
    <property type="match status" value="1"/>
</dbReference>
<evidence type="ECO:0000313" key="4">
    <source>
        <dbReference type="Proteomes" id="UP001153954"/>
    </source>
</evidence>
<keyword evidence="4" id="KW-1185">Reference proteome</keyword>
<dbReference type="InterPro" id="IPR005135">
    <property type="entry name" value="Endo/exonuclease/phosphatase"/>
</dbReference>
<evidence type="ECO:0000313" key="3">
    <source>
        <dbReference type="EMBL" id="CAH2086016.1"/>
    </source>
</evidence>
<dbReference type="CDD" id="cd09076">
    <property type="entry name" value="L1-EN"/>
    <property type="match status" value="1"/>
</dbReference>
<accession>A0AAU9TJT8</accession>
<dbReference type="Proteomes" id="UP001153954">
    <property type="component" value="Unassembled WGS sequence"/>
</dbReference>
<reference evidence="3" key="1">
    <citation type="submission" date="2022-03" db="EMBL/GenBank/DDBJ databases">
        <authorList>
            <person name="Tunstrom K."/>
        </authorList>
    </citation>
    <scope>NUCLEOTIDE SEQUENCE</scope>
</reference>
<dbReference type="Pfam" id="PF03372">
    <property type="entry name" value="Exo_endo_phos"/>
    <property type="match status" value="1"/>
</dbReference>
<dbReference type="GO" id="GO:0003824">
    <property type="term" value="F:catalytic activity"/>
    <property type="evidence" value="ECO:0007669"/>
    <property type="project" value="InterPro"/>
</dbReference>
<dbReference type="EMBL" id="CAKOGL010000005">
    <property type="protein sequence ID" value="CAH2086016.1"/>
    <property type="molecule type" value="Genomic_DNA"/>
</dbReference>
<dbReference type="AlphaFoldDB" id="A0AAU9TJT8"/>
<comment type="caution">
    <text evidence="3">The sequence shown here is derived from an EMBL/GenBank/DDBJ whole genome shotgun (WGS) entry which is preliminary data.</text>
</comment>
<feature type="domain" description="Endonuclease/exonuclease/phosphatase" evidence="2">
    <location>
        <begin position="37"/>
        <end position="274"/>
    </location>
</feature>
<sequence>MDSTTQTSAPSSQRPLNGTGVLRIPGWKHKKETFRIGTWNARGMRRDGKVENIAIEMARLNIDVLGISDTKIPGTGKIHTVKNCIVYYSGSDCSKERYGVAIAVSQRIEPAITNVIPISNRAMMLQINTKPRKLNVIQVYAPTADKDTAVVNDFYADVNKLYQLTKKEEINVVMGDLNARVGSGEVPGTVGKFGLGARNERGDLLVQFCQEKELVIANTLFQLPPRRLYTWTSPAHMKDNIVRNQIDYVMLNKRFRNSIKCAKTYPGADIGSDHHPVIVDLSCQLKYILKSKSQSKGIDVQKLREPNDKELPCDFPFCDFL</sequence>
<gene>
    <name evidence="3" type="ORF">EEDITHA_LOCUS2443</name>
</gene>
<protein>
    <recommendedName>
        <fullName evidence="2">Endonuclease/exonuclease/phosphatase domain-containing protein</fullName>
    </recommendedName>
</protein>
<dbReference type="InterPro" id="IPR027124">
    <property type="entry name" value="Swc5/CFDP1/2"/>
</dbReference>
<feature type="region of interest" description="Disordered" evidence="1">
    <location>
        <begin position="1"/>
        <end position="22"/>
    </location>
</feature>
<organism evidence="3 4">
    <name type="scientific">Euphydryas editha</name>
    <name type="common">Edith's checkerspot</name>
    <dbReference type="NCBI Taxonomy" id="104508"/>
    <lineage>
        <taxon>Eukaryota</taxon>
        <taxon>Metazoa</taxon>
        <taxon>Ecdysozoa</taxon>
        <taxon>Arthropoda</taxon>
        <taxon>Hexapoda</taxon>
        <taxon>Insecta</taxon>
        <taxon>Pterygota</taxon>
        <taxon>Neoptera</taxon>
        <taxon>Endopterygota</taxon>
        <taxon>Lepidoptera</taxon>
        <taxon>Glossata</taxon>
        <taxon>Ditrysia</taxon>
        <taxon>Papilionoidea</taxon>
        <taxon>Nymphalidae</taxon>
        <taxon>Nymphalinae</taxon>
        <taxon>Euphydryas</taxon>
    </lineage>
</organism>
<evidence type="ECO:0000259" key="2">
    <source>
        <dbReference type="Pfam" id="PF03372"/>
    </source>
</evidence>
<dbReference type="PANTHER" id="PTHR23227">
    <property type="entry name" value="BUCENTAUR RELATED"/>
    <property type="match status" value="1"/>
</dbReference>